<accession>A0A7I7MCR2</accession>
<feature type="transmembrane region" description="Helical" evidence="1">
    <location>
        <begin position="20"/>
        <end position="46"/>
    </location>
</feature>
<sequence>MTYYPTPRPPAPRSGADVAISIVVLVLTAVMGAVAAFLGVFSLAFLDHCPPETCSVDGAVSAVFTALMVAAGVGVTGLVLTVVALVRRATAWPYALGTFALCALTLFLGVLGYGAAVG</sequence>
<dbReference type="AlphaFoldDB" id="A0A7I7MCR2"/>
<keyword evidence="1" id="KW-1133">Transmembrane helix</keyword>
<protein>
    <submittedName>
        <fullName evidence="2">Uncharacterized protein</fullName>
    </submittedName>
</protein>
<evidence type="ECO:0000313" key="2">
    <source>
        <dbReference type="EMBL" id="BBX70048.1"/>
    </source>
</evidence>
<organism evidence="2 3">
    <name type="scientific">Mycolicibacterium psychrotolerans</name>
    <dbReference type="NCBI Taxonomy" id="216929"/>
    <lineage>
        <taxon>Bacteria</taxon>
        <taxon>Bacillati</taxon>
        <taxon>Actinomycetota</taxon>
        <taxon>Actinomycetes</taxon>
        <taxon>Mycobacteriales</taxon>
        <taxon>Mycobacteriaceae</taxon>
        <taxon>Mycolicibacterium</taxon>
    </lineage>
</organism>
<reference evidence="2 3" key="1">
    <citation type="journal article" date="2019" name="Emerg. Microbes Infect.">
        <title>Comprehensive subspecies identification of 175 nontuberculous mycobacteria species based on 7547 genomic profiles.</title>
        <authorList>
            <person name="Matsumoto Y."/>
            <person name="Kinjo T."/>
            <person name="Motooka D."/>
            <person name="Nabeya D."/>
            <person name="Jung N."/>
            <person name="Uechi K."/>
            <person name="Horii T."/>
            <person name="Iida T."/>
            <person name="Fujita J."/>
            <person name="Nakamura S."/>
        </authorList>
    </citation>
    <scope>NUCLEOTIDE SEQUENCE [LARGE SCALE GENOMIC DNA]</scope>
    <source>
        <strain evidence="2 3">JCM 13323</strain>
    </source>
</reference>
<feature type="transmembrane region" description="Helical" evidence="1">
    <location>
        <begin position="58"/>
        <end position="86"/>
    </location>
</feature>
<evidence type="ECO:0000256" key="1">
    <source>
        <dbReference type="SAM" id="Phobius"/>
    </source>
</evidence>
<evidence type="ECO:0000313" key="3">
    <source>
        <dbReference type="Proteomes" id="UP000466514"/>
    </source>
</evidence>
<proteinExistence type="predicted"/>
<dbReference type="EMBL" id="AP022574">
    <property type="protein sequence ID" value="BBX70048.1"/>
    <property type="molecule type" value="Genomic_DNA"/>
</dbReference>
<dbReference type="RefSeq" id="WP_163723403.1">
    <property type="nucleotide sequence ID" value="NZ_AP022574.1"/>
</dbReference>
<keyword evidence="1" id="KW-0812">Transmembrane</keyword>
<gene>
    <name evidence="2" type="ORF">MPSYJ_35090</name>
</gene>
<keyword evidence="3" id="KW-1185">Reference proteome</keyword>
<feature type="transmembrane region" description="Helical" evidence="1">
    <location>
        <begin position="92"/>
        <end position="116"/>
    </location>
</feature>
<name>A0A7I7MCR2_9MYCO</name>
<keyword evidence="1" id="KW-0472">Membrane</keyword>
<dbReference type="Proteomes" id="UP000466514">
    <property type="component" value="Chromosome"/>
</dbReference>
<dbReference type="KEGG" id="mpsc:MPSYJ_35090"/>